<dbReference type="PANTHER" id="PTHR43784">
    <property type="entry name" value="GDSL-LIKE LIPASE/ACYLHYDROLASE, PUTATIVE (AFU_ORTHOLOGUE AFUA_2G00820)-RELATED"/>
    <property type="match status" value="1"/>
</dbReference>
<gene>
    <name evidence="3" type="ordered locus">Ksed_07130</name>
</gene>
<dbReference type="HOGENOM" id="CLU_050180_0_1_11"/>
<dbReference type="Gene3D" id="3.40.50.1110">
    <property type="entry name" value="SGNH hydrolase"/>
    <property type="match status" value="1"/>
</dbReference>
<keyword evidence="4" id="KW-1185">Reference proteome</keyword>
<name>C7NEU8_KYTSD</name>
<evidence type="ECO:0000313" key="4">
    <source>
        <dbReference type="Proteomes" id="UP000006666"/>
    </source>
</evidence>
<evidence type="ECO:0000256" key="1">
    <source>
        <dbReference type="SAM" id="MobiDB-lite"/>
    </source>
</evidence>
<evidence type="ECO:0000259" key="2">
    <source>
        <dbReference type="Pfam" id="PF13472"/>
    </source>
</evidence>
<dbReference type="Proteomes" id="UP000006666">
    <property type="component" value="Chromosome"/>
</dbReference>
<dbReference type="RefSeq" id="WP_012802187.1">
    <property type="nucleotide sequence ID" value="NC_013169.1"/>
</dbReference>
<dbReference type="InterPro" id="IPR036514">
    <property type="entry name" value="SGNH_hydro_sf"/>
</dbReference>
<proteinExistence type="predicted"/>
<dbReference type="eggNOG" id="COG2755">
    <property type="taxonomic scope" value="Bacteria"/>
</dbReference>
<dbReference type="EMBL" id="CP001686">
    <property type="protein sequence ID" value="ACV05772.1"/>
    <property type="molecule type" value="Genomic_DNA"/>
</dbReference>
<feature type="domain" description="SGNH hydrolase-type esterase" evidence="2">
    <location>
        <begin position="77"/>
        <end position="256"/>
    </location>
</feature>
<dbReference type="InterPro" id="IPR053140">
    <property type="entry name" value="GDSL_Rv0518-like"/>
</dbReference>
<dbReference type="KEGG" id="kse:Ksed_07130"/>
<accession>C7NEU8</accession>
<protein>
    <submittedName>
        <fullName evidence="3">Lysophospholipase L1-like esterase</fullName>
    </submittedName>
</protein>
<dbReference type="CDD" id="cd01836">
    <property type="entry name" value="FeeA_FeeB_like"/>
    <property type="match status" value="1"/>
</dbReference>
<sequence length="368" mass="38970">MNVLDAVRREAARHAPTAGLAAAGLTAVAAGTLGYELWQASRLSDGTPGNAPDENGIYAPDGEHHRQEVEAPWEFLVMGDSVANGVGAQRPAQTIGARCARRIAALSGRPVYLETVAVNSVTSLGLDEQVKRGLRKFPHPDLVLLSIGGNDIARGADLGECLVVLERTIRRLRAAGAEVVVATCPDFGMIASLGQPLRWLMQRRSRRYAARQTVAVVQQGGRTVSLGSLTTQAFLDDPDAMFHTDRFHPSAKGYKRAAQVLVPSLLDALGLPVPESDAQHAAGAVVEHGRAHTLEQAAAQAASHEGTEVRPDQDAAPGRLRALVQRRRRDAGDDADAAAPPQHAPYPAPAPDAAPRDDADVSHITAHP</sequence>
<dbReference type="SUPFAM" id="SSF52266">
    <property type="entry name" value="SGNH hydrolase"/>
    <property type="match status" value="1"/>
</dbReference>
<dbReference type="Pfam" id="PF13472">
    <property type="entry name" value="Lipase_GDSL_2"/>
    <property type="match status" value="1"/>
</dbReference>
<dbReference type="AlphaFoldDB" id="C7NEU8"/>
<feature type="compositionally biased region" description="Pro residues" evidence="1">
    <location>
        <begin position="342"/>
        <end position="352"/>
    </location>
</feature>
<dbReference type="PANTHER" id="PTHR43784:SF2">
    <property type="entry name" value="GDSL-LIKE LIPASE_ACYLHYDROLASE, PUTATIVE (AFU_ORTHOLOGUE AFUA_2G00820)-RELATED"/>
    <property type="match status" value="1"/>
</dbReference>
<feature type="region of interest" description="Disordered" evidence="1">
    <location>
        <begin position="299"/>
        <end position="368"/>
    </location>
</feature>
<reference evidence="3 4" key="1">
    <citation type="journal article" date="2009" name="Stand. Genomic Sci.">
        <title>Complete genome sequence of Kytococcus sedentarius type strain (541).</title>
        <authorList>
            <person name="Sims D."/>
            <person name="Brettin T."/>
            <person name="Detter J.C."/>
            <person name="Han C."/>
            <person name="Lapidus A."/>
            <person name="Copeland A."/>
            <person name="Glavina Del Rio T."/>
            <person name="Nolan M."/>
            <person name="Chen F."/>
            <person name="Lucas S."/>
            <person name="Tice H."/>
            <person name="Cheng J.F."/>
            <person name="Bruce D."/>
            <person name="Goodwin L."/>
            <person name="Pitluck S."/>
            <person name="Ovchinnikova G."/>
            <person name="Pati A."/>
            <person name="Ivanova N."/>
            <person name="Mavrommatis K."/>
            <person name="Chen A."/>
            <person name="Palaniappan K."/>
            <person name="D'haeseleer P."/>
            <person name="Chain P."/>
            <person name="Bristow J."/>
            <person name="Eisen J.A."/>
            <person name="Markowitz V."/>
            <person name="Hugenholtz P."/>
            <person name="Schneider S."/>
            <person name="Goker M."/>
            <person name="Pukall R."/>
            <person name="Kyrpides N.C."/>
            <person name="Klenk H.P."/>
        </authorList>
    </citation>
    <scope>NUCLEOTIDE SEQUENCE [LARGE SCALE GENOMIC DNA]</scope>
    <source>
        <strain evidence="4">ATCC 14392 / DSM 20547 / JCM 11482 / CCUG 33030 / NBRC 15357 / NCTC 11040 / CCM 314 / 541</strain>
    </source>
</reference>
<dbReference type="STRING" id="478801.Ksed_07130"/>
<evidence type="ECO:0000313" key="3">
    <source>
        <dbReference type="EMBL" id="ACV05772.1"/>
    </source>
</evidence>
<organism evidence="3 4">
    <name type="scientific">Kytococcus sedentarius (strain ATCC 14392 / DSM 20547 / JCM 11482 / CCUG 33030 / NBRC 15357 / NCTC 11040 / CCM 314 / 541)</name>
    <name type="common">Micrococcus sedentarius</name>
    <dbReference type="NCBI Taxonomy" id="478801"/>
    <lineage>
        <taxon>Bacteria</taxon>
        <taxon>Bacillati</taxon>
        <taxon>Actinomycetota</taxon>
        <taxon>Actinomycetes</taxon>
        <taxon>Micrococcales</taxon>
        <taxon>Kytococcaceae</taxon>
        <taxon>Kytococcus</taxon>
    </lineage>
</organism>
<dbReference type="InterPro" id="IPR013830">
    <property type="entry name" value="SGNH_hydro"/>
</dbReference>